<dbReference type="NCBIfam" id="TIGR02145">
    <property type="entry name" value="Fib_succ_major"/>
    <property type="match status" value="1"/>
</dbReference>
<evidence type="ECO:0000313" key="3">
    <source>
        <dbReference type="Proteomes" id="UP000262142"/>
    </source>
</evidence>
<protein>
    <submittedName>
        <fullName evidence="2">Fibrobacter succinogenes major paralogous domain</fullName>
    </submittedName>
</protein>
<reference evidence="2 3" key="1">
    <citation type="submission" date="2018-09" db="EMBL/GenBank/DDBJ databases">
        <authorList>
            <consortium name="Pathogen Informatics"/>
        </authorList>
    </citation>
    <scope>NUCLEOTIDE SEQUENCE [LARGE SCALE GENOMIC DNA]</scope>
    <source>
        <strain evidence="2 3">OH-22767</strain>
    </source>
</reference>
<keyword evidence="3" id="KW-1185">Reference proteome</keyword>
<organism evidence="2 3">
    <name type="scientific">Candidatus Ornithobacterium hominis</name>
    <dbReference type="NCBI Taxonomy" id="2497989"/>
    <lineage>
        <taxon>Bacteria</taxon>
        <taxon>Pseudomonadati</taxon>
        <taxon>Bacteroidota</taxon>
        <taxon>Flavobacteriia</taxon>
        <taxon>Flavobacteriales</taxon>
        <taxon>Weeksellaceae</taxon>
        <taxon>Ornithobacterium</taxon>
    </lineage>
</organism>
<evidence type="ECO:0000256" key="1">
    <source>
        <dbReference type="SAM" id="SignalP"/>
    </source>
</evidence>
<proteinExistence type="predicted"/>
<sequence length="347" mass="38541">MKKLLLSFVVLPAVLATAQVGVNTDTPQATLDISAKDNQEGGDLRIQGVKEKSTQWILVWDEEDQKVKRTSLSDLKWDIIVDKGKINYIRGKQPARADEIIKKIKQCAPENVVFDKLFGVSGKHDFVYCATIVSDGGYSRTWLNLNLGAEYANINSTNFDPAVSKTGEAIHTDGNLYGSLYQWQRASDGHEFRDSETIEELASNWTETDKAAGKFITSSSDNWVSNPTLNLNLWQAGGINNPCPSGYHVPTEQEWLEFHEVVTGRRDQASTNQMMIQDKLPNLAAAGHRNYNNGLLEDTNASGIYWSSTSIFNSPSLSIYFHSDKSSTGDFGSRTLGFSVRCIKDNN</sequence>
<keyword evidence="1" id="KW-0732">Signal</keyword>
<dbReference type="Proteomes" id="UP000262142">
    <property type="component" value="Unassembled WGS sequence"/>
</dbReference>
<feature type="signal peptide" evidence="1">
    <location>
        <begin position="1"/>
        <end position="18"/>
    </location>
</feature>
<gene>
    <name evidence="2" type="ORF">SAMEA104719789_00768</name>
</gene>
<dbReference type="AlphaFoldDB" id="A0A383TYM6"/>
<dbReference type="RefSeq" id="WP_119059171.1">
    <property type="nucleotide sequence ID" value="NZ_UNSC01000003.1"/>
</dbReference>
<dbReference type="EMBL" id="UNSC01000003">
    <property type="protein sequence ID" value="SZD72328.1"/>
    <property type="molecule type" value="Genomic_DNA"/>
</dbReference>
<accession>A0A383TYM6</accession>
<feature type="chain" id="PRO_5016971162" evidence="1">
    <location>
        <begin position="19"/>
        <end position="347"/>
    </location>
</feature>
<evidence type="ECO:0000313" key="2">
    <source>
        <dbReference type="EMBL" id="SZD72328.1"/>
    </source>
</evidence>
<name>A0A383TYM6_9FLAO</name>
<dbReference type="OrthoDB" id="9798299at2"/>
<dbReference type="InterPro" id="IPR011871">
    <property type="entry name" value="Fib_succ_major"/>
</dbReference>